<evidence type="ECO:0000313" key="1">
    <source>
        <dbReference type="EMBL" id="WXA99071.1"/>
    </source>
</evidence>
<dbReference type="RefSeq" id="WP_394849701.1">
    <property type="nucleotide sequence ID" value="NZ_CP089982.1"/>
</dbReference>
<name>A0ABZ2KKL2_9BACT</name>
<keyword evidence="2" id="KW-1185">Reference proteome</keyword>
<dbReference type="EMBL" id="CP089982">
    <property type="protein sequence ID" value="WXA99071.1"/>
    <property type="molecule type" value="Genomic_DNA"/>
</dbReference>
<dbReference type="Proteomes" id="UP001379533">
    <property type="component" value="Chromosome"/>
</dbReference>
<reference evidence="1 2" key="1">
    <citation type="submission" date="2021-12" db="EMBL/GenBank/DDBJ databases">
        <title>Discovery of the Pendulisporaceae a myxobacterial family with distinct sporulation behavior and unique specialized metabolism.</title>
        <authorList>
            <person name="Garcia R."/>
            <person name="Popoff A."/>
            <person name="Bader C.D."/>
            <person name="Loehr J."/>
            <person name="Walesch S."/>
            <person name="Walt C."/>
            <person name="Boldt J."/>
            <person name="Bunk B."/>
            <person name="Haeckl F.J.F.P.J."/>
            <person name="Gunesch A.P."/>
            <person name="Birkelbach J."/>
            <person name="Nuebel U."/>
            <person name="Pietschmann T."/>
            <person name="Bach T."/>
            <person name="Mueller R."/>
        </authorList>
    </citation>
    <scope>NUCLEOTIDE SEQUENCE [LARGE SCALE GENOMIC DNA]</scope>
    <source>
        <strain evidence="1 2">MSr12523</strain>
    </source>
</reference>
<sequence length="204" mass="22401">MNLSILRARLGKKAERKITVPLPPLFHEGDEGDGAEEPPCIVVPLSAAEDSEVLAFAAEYARSNKAEPKEGDPLYDLGIMAKTIALAVRDIDSPPEARTPFFDGGTDQIFELLPRETIVYLFELCQIWQDACSPSVRRLSVEQLVGHITELAEAEDDGPFVRLSPATRSICMRILARLQVLSLGDKSLPTSLTERVGSVWSPRS</sequence>
<proteinExistence type="predicted"/>
<accession>A0ABZ2KKL2</accession>
<evidence type="ECO:0000313" key="2">
    <source>
        <dbReference type="Proteomes" id="UP001379533"/>
    </source>
</evidence>
<organism evidence="1 2">
    <name type="scientific">Pendulispora brunnea</name>
    <dbReference type="NCBI Taxonomy" id="2905690"/>
    <lineage>
        <taxon>Bacteria</taxon>
        <taxon>Pseudomonadati</taxon>
        <taxon>Myxococcota</taxon>
        <taxon>Myxococcia</taxon>
        <taxon>Myxococcales</taxon>
        <taxon>Sorangiineae</taxon>
        <taxon>Pendulisporaceae</taxon>
        <taxon>Pendulispora</taxon>
    </lineage>
</organism>
<protein>
    <submittedName>
        <fullName evidence="1">Uncharacterized protein</fullName>
    </submittedName>
</protein>
<gene>
    <name evidence="1" type="ORF">LZC95_19890</name>
</gene>